<name>A0A1L8TLC9_9ENTE</name>
<evidence type="ECO:0000256" key="4">
    <source>
        <dbReference type="ARBA" id="ARBA00023315"/>
    </source>
</evidence>
<dbReference type="EC" id="2.3.1.266" evidence="5"/>
<dbReference type="Pfam" id="PF00583">
    <property type="entry name" value="Acetyltransf_1"/>
    <property type="match status" value="1"/>
</dbReference>
<dbReference type="EMBL" id="JXKQ01000008">
    <property type="protein sequence ID" value="OJG45145.1"/>
    <property type="molecule type" value="Genomic_DNA"/>
</dbReference>
<dbReference type="Proteomes" id="UP000182077">
    <property type="component" value="Unassembled WGS sequence"/>
</dbReference>
<dbReference type="GO" id="GO:0005737">
    <property type="term" value="C:cytoplasm"/>
    <property type="evidence" value="ECO:0007669"/>
    <property type="project" value="UniProtKB-SubCell"/>
</dbReference>
<dbReference type="InterPro" id="IPR006464">
    <property type="entry name" value="AcTrfase_RimI/Ard1"/>
</dbReference>
<evidence type="ECO:0000256" key="2">
    <source>
        <dbReference type="ARBA" id="ARBA00022490"/>
    </source>
</evidence>
<feature type="domain" description="N-acetyltransferase" evidence="6">
    <location>
        <begin position="1"/>
        <end position="137"/>
    </location>
</feature>
<keyword evidence="4" id="KW-0012">Acyltransferase</keyword>
<dbReference type="PANTHER" id="PTHR43420">
    <property type="entry name" value="ACETYLTRANSFERASE"/>
    <property type="match status" value="1"/>
</dbReference>
<keyword evidence="8" id="KW-1185">Reference proteome</keyword>
<comment type="catalytic activity">
    <reaction evidence="5">
        <text>N-terminal L-alanyl-[ribosomal protein bS18] + acetyl-CoA = N-terminal N(alpha)-acetyl-L-alanyl-[ribosomal protein bS18] + CoA + H(+)</text>
        <dbReference type="Rhea" id="RHEA:43756"/>
        <dbReference type="Rhea" id="RHEA-COMP:10676"/>
        <dbReference type="Rhea" id="RHEA-COMP:10677"/>
        <dbReference type="ChEBI" id="CHEBI:15378"/>
        <dbReference type="ChEBI" id="CHEBI:57287"/>
        <dbReference type="ChEBI" id="CHEBI:57288"/>
        <dbReference type="ChEBI" id="CHEBI:64718"/>
        <dbReference type="ChEBI" id="CHEBI:83683"/>
        <dbReference type="EC" id="2.3.1.266"/>
    </reaction>
</comment>
<evidence type="ECO:0000313" key="8">
    <source>
        <dbReference type="Proteomes" id="UP000182077"/>
    </source>
</evidence>
<protein>
    <recommendedName>
        <fullName evidence="5">[Ribosomal protein bS18]-alanine N-acetyltransferase</fullName>
        <ecNumber evidence="5">2.3.1.266</ecNumber>
    </recommendedName>
</protein>
<evidence type="ECO:0000259" key="6">
    <source>
        <dbReference type="PROSITE" id="PS51186"/>
    </source>
</evidence>
<comment type="caution">
    <text evidence="7">The sequence shown here is derived from an EMBL/GenBank/DDBJ whole genome shotgun (WGS) entry which is preliminary data.</text>
</comment>
<comment type="function">
    <text evidence="5">Acetylates the N-terminal alanine of ribosomal protein bS18.</text>
</comment>
<proteinExistence type="inferred from homology"/>
<dbReference type="InterPro" id="IPR016181">
    <property type="entry name" value="Acyl_CoA_acyltransferase"/>
</dbReference>
<gene>
    <name evidence="7" type="ORF">RV04_GL002459</name>
</gene>
<reference evidence="7 8" key="1">
    <citation type="submission" date="2014-12" db="EMBL/GenBank/DDBJ databases">
        <title>Draft genome sequences of 29 type strains of Enterococci.</title>
        <authorList>
            <person name="Zhong Z."/>
            <person name="Sun Z."/>
            <person name="Liu W."/>
            <person name="Zhang W."/>
            <person name="Zhang H."/>
        </authorList>
    </citation>
    <scope>NUCLEOTIDE SEQUENCE [LARGE SCALE GENOMIC DNA]</scope>
    <source>
        <strain evidence="7 8">DSM 17122</strain>
    </source>
</reference>
<dbReference type="InterPro" id="IPR000182">
    <property type="entry name" value="GNAT_dom"/>
</dbReference>
<dbReference type="CDD" id="cd04301">
    <property type="entry name" value="NAT_SF"/>
    <property type="match status" value="1"/>
</dbReference>
<keyword evidence="2 5" id="KW-0963">Cytoplasm</keyword>
<evidence type="ECO:0000256" key="5">
    <source>
        <dbReference type="RuleBase" id="RU363094"/>
    </source>
</evidence>
<keyword evidence="3 7" id="KW-0808">Transferase</keyword>
<dbReference type="OrthoDB" id="9794566at2"/>
<dbReference type="Gene3D" id="3.40.630.30">
    <property type="match status" value="1"/>
</dbReference>
<comment type="similarity">
    <text evidence="1 5">Belongs to the acetyltransferase family. RimI subfamily.</text>
</comment>
<organism evidence="7 8">
    <name type="scientific">Enterococcus hermanniensis</name>
    <dbReference type="NCBI Taxonomy" id="249189"/>
    <lineage>
        <taxon>Bacteria</taxon>
        <taxon>Bacillati</taxon>
        <taxon>Bacillota</taxon>
        <taxon>Bacilli</taxon>
        <taxon>Lactobacillales</taxon>
        <taxon>Enterococcaceae</taxon>
        <taxon>Enterococcus</taxon>
    </lineage>
</organism>
<evidence type="ECO:0000313" key="7">
    <source>
        <dbReference type="EMBL" id="OJG45145.1"/>
    </source>
</evidence>
<comment type="subcellular location">
    <subcellularLocation>
        <location evidence="5">Cytoplasm</location>
    </subcellularLocation>
</comment>
<dbReference type="STRING" id="249189.RV04_GL002459"/>
<dbReference type="SUPFAM" id="SSF55729">
    <property type="entry name" value="Acyl-CoA N-acyltransferases (Nat)"/>
    <property type="match status" value="1"/>
</dbReference>
<evidence type="ECO:0000256" key="3">
    <source>
        <dbReference type="ARBA" id="ARBA00022679"/>
    </source>
</evidence>
<sequence>MKELAQTFFEISQMAYQYGSPWTVKQFTSDLAQPHSHYLTEGSEICAFLSFQQVCDEIEITNVASVDKGQGYGRKLMGQLLQRAESQAVASIFLEVRASNQEARLFYEKFGFQEIGIRKNYYHHPQEHAILMSLKVGNTK</sequence>
<dbReference type="AlphaFoldDB" id="A0A1L8TLC9"/>
<dbReference type="NCBIfam" id="TIGR01575">
    <property type="entry name" value="rimI"/>
    <property type="match status" value="1"/>
</dbReference>
<accession>A0A1L8TLC9</accession>
<dbReference type="GO" id="GO:0008999">
    <property type="term" value="F:protein-N-terminal-alanine acetyltransferase activity"/>
    <property type="evidence" value="ECO:0007669"/>
    <property type="project" value="UniProtKB-EC"/>
</dbReference>
<dbReference type="PANTHER" id="PTHR43420:SF44">
    <property type="entry name" value="ACETYLTRANSFERASE YPEA"/>
    <property type="match status" value="1"/>
</dbReference>
<dbReference type="PROSITE" id="PS51186">
    <property type="entry name" value="GNAT"/>
    <property type="match status" value="1"/>
</dbReference>
<evidence type="ECO:0000256" key="1">
    <source>
        <dbReference type="ARBA" id="ARBA00005395"/>
    </source>
</evidence>
<dbReference type="InterPro" id="IPR050680">
    <property type="entry name" value="YpeA/RimI_acetyltransf"/>
</dbReference>
<dbReference type="RefSeq" id="WP_071858307.1">
    <property type="nucleotide sequence ID" value="NZ_JBHSHK010000005.1"/>
</dbReference>